<dbReference type="GeneID" id="6754274"/>
<dbReference type="OrthoDB" id="2448307at2759"/>
<feature type="transmembrane region" description="Helical" evidence="1">
    <location>
        <begin position="44"/>
        <end position="62"/>
    </location>
</feature>
<dbReference type="eggNOG" id="ENOG502RJWJ">
    <property type="taxonomic scope" value="Eukaryota"/>
</dbReference>
<keyword evidence="4" id="KW-1185">Reference proteome</keyword>
<dbReference type="CTD" id="6754274"/>
<dbReference type="RefSeq" id="XP_002112626.1">
    <property type="nucleotide sequence ID" value="XM_002112590.1"/>
</dbReference>
<gene>
    <name evidence="3" type="ORF">TRIADDRAFT_56837</name>
</gene>
<dbReference type="InterPro" id="IPR056691">
    <property type="entry name" value="DUF7789"/>
</dbReference>
<feature type="transmembrane region" description="Helical" evidence="1">
    <location>
        <begin position="74"/>
        <end position="92"/>
    </location>
</feature>
<keyword evidence="1" id="KW-1133">Transmembrane helix</keyword>
<dbReference type="KEGG" id="tad:TRIADDRAFT_56837"/>
<organism evidence="3 4">
    <name type="scientific">Trichoplax adhaerens</name>
    <name type="common">Trichoplax reptans</name>
    <dbReference type="NCBI Taxonomy" id="10228"/>
    <lineage>
        <taxon>Eukaryota</taxon>
        <taxon>Metazoa</taxon>
        <taxon>Placozoa</taxon>
        <taxon>Uniplacotomia</taxon>
        <taxon>Trichoplacea</taxon>
        <taxon>Trichoplacidae</taxon>
        <taxon>Trichoplax</taxon>
    </lineage>
</organism>
<sequence length="333" mass="37027">MEDVVEESGGPSLADLGITAGASTQKTAIGKTKVYDKLTLWEKLFLFSSLVSFATVLGLTIQRLTVLQPSSPDFTFALVLLLNIAFCLYYAFNGVFREREFELYAFIAASVIVLFYVIIEFIIHPKQRSGYKIARLVVICVLAPIDIGLCWKSAQEFGWLEFNIVGATEVLQTAYRTVCRLSALLNFDLQLQFSLLILIVSNFTQLSTLEKVVIGLGVAIAVIMFILGYIAVQIESVIMVIIFIILSVCEPGYIVYKFAKTIVFLTYRVVPKEGSALILDISIFVVGTIALIVRLVLIFVMNQAYRNFGKGLKDKSFGCCTTDTSLARTKNRH</sequence>
<proteinExistence type="predicted"/>
<feature type="transmembrane region" description="Helical" evidence="1">
    <location>
        <begin position="174"/>
        <end position="200"/>
    </location>
</feature>
<feature type="domain" description="DUF7789" evidence="2">
    <location>
        <begin position="29"/>
        <end position="153"/>
    </location>
</feature>
<reference evidence="3 4" key="1">
    <citation type="journal article" date="2008" name="Nature">
        <title>The Trichoplax genome and the nature of placozoans.</title>
        <authorList>
            <person name="Srivastava M."/>
            <person name="Begovic E."/>
            <person name="Chapman J."/>
            <person name="Putnam N.H."/>
            <person name="Hellsten U."/>
            <person name="Kawashima T."/>
            <person name="Kuo A."/>
            <person name="Mitros T."/>
            <person name="Salamov A."/>
            <person name="Carpenter M.L."/>
            <person name="Signorovitch A.Y."/>
            <person name="Moreno M.A."/>
            <person name="Kamm K."/>
            <person name="Grimwood J."/>
            <person name="Schmutz J."/>
            <person name="Shapiro H."/>
            <person name="Grigoriev I.V."/>
            <person name="Buss L.W."/>
            <person name="Schierwater B."/>
            <person name="Dellaporta S.L."/>
            <person name="Rokhsar D.S."/>
        </authorList>
    </citation>
    <scope>NUCLEOTIDE SEQUENCE [LARGE SCALE GENOMIC DNA]</scope>
    <source>
        <strain evidence="3 4">Grell-BS-1999</strain>
    </source>
</reference>
<protein>
    <recommendedName>
        <fullName evidence="2">DUF7789 domain-containing protein</fullName>
    </recommendedName>
</protein>
<evidence type="ECO:0000256" key="1">
    <source>
        <dbReference type="SAM" id="Phobius"/>
    </source>
</evidence>
<dbReference type="Proteomes" id="UP000009022">
    <property type="component" value="Unassembled WGS sequence"/>
</dbReference>
<dbReference type="PhylomeDB" id="B3RWQ2"/>
<evidence type="ECO:0000313" key="3">
    <source>
        <dbReference type="EMBL" id="EDV24736.1"/>
    </source>
</evidence>
<dbReference type="OMA" id="RERMFAP"/>
<name>B3RWQ2_TRIAD</name>
<evidence type="ECO:0000259" key="2">
    <source>
        <dbReference type="Pfam" id="PF25044"/>
    </source>
</evidence>
<evidence type="ECO:0000313" key="4">
    <source>
        <dbReference type="Proteomes" id="UP000009022"/>
    </source>
</evidence>
<dbReference type="InParanoid" id="B3RWQ2"/>
<dbReference type="AlphaFoldDB" id="B3RWQ2"/>
<feature type="transmembrane region" description="Helical" evidence="1">
    <location>
        <begin position="277"/>
        <end position="301"/>
    </location>
</feature>
<keyword evidence="1" id="KW-0812">Transmembrane</keyword>
<keyword evidence="1" id="KW-0472">Membrane</keyword>
<accession>B3RWQ2</accession>
<dbReference type="Pfam" id="PF25044">
    <property type="entry name" value="DUF7789"/>
    <property type="match status" value="2"/>
</dbReference>
<dbReference type="PANTHER" id="PTHR39299:SF1">
    <property type="entry name" value="TRANSMEMBRANE PROTEIN"/>
    <property type="match status" value="1"/>
</dbReference>
<feature type="transmembrane region" description="Helical" evidence="1">
    <location>
        <begin position="212"/>
        <end position="231"/>
    </location>
</feature>
<dbReference type="STRING" id="10228.B3RWQ2"/>
<dbReference type="HOGENOM" id="CLU_068980_0_0_1"/>
<dbReference type="PANTHER" id="PTHR39299">
    <property type="entry name" value="TRANSMEMBRANE PROTEIN"/>
    <property type="match status" value="1"/>
</dbReference>
<feature type="transmembrane region" description="Helical" evidence="1">
    <location>
        <begin position="104"/>
        <end position="123"/>
    </location>
</feature>
<feature type="transmembrane region" description="Helical" evidence="1">
    <location>
        <begin position="237"/>
        <end position="256"/>
    </location>
</feature>
<feature type="domain" description="DUF7789" evidence="2">
    <location>
        <begin position="165"/>
        <end position="300"/>
    </location>
</feature>
<dbReference type="EMBL" id="DS985245">
    <property type="protein sequence ID" value="EDV24736.1"/>
    <property type="molecule type" value="Genomic_DNA"/>
</dbReference>